<evidence type="ECO:0000256" key="3">
    <source>
        <dbReference type="ARBA" id="ARBA00023002"/>
    </source>
</evidence>
<dbReference type="SUPFAM" id="SSF51395">
    <property type="entry name" value="FMN-linked oxidoreductases"/>
    <property type="match status" value="1"/>
</dbReference>
<dbReference type="FunFam" id="3.20.20.70:FF:000059">
    <property type="entry name" value="N-ethylmaleimide reductase, FMN-linked"/>
    <property type="match status" value="1"/>
</dbReference>
<dbReference type="InterPro" id="IPR013785">
    <property type="entry name" value="Aldolase_TIM"/>
</dbReference>
<evidence type="ECO:0000256" key="2">
    <source>
        <dbReference type="ARBA" id="ARBA00005979"/>
    </source>
</evidence>
<evidence type="ECO:0000256" key="1">
    <source>
        <dbReference type="ARBA" id="ARBA00001917"/>
    </source>
</evidence>
<comment type="cofactor">
    <cofactor evidence="1">
        <name>FMN</name>
        <dbReference type="ChEBI" id="CHEBI:58210"/>
    </cofactor>
</comment>
<dbReference type="CDD" id="cd02933">
    <property type="entry name" value="OYE_like_FMN"/>
    <property type="match status" value="1"/>
</dbReference>
<evidence type="ECO:0000313" key="5">
    <source>
        <dbReference type="EMBL" id="AZQ32882.1"/>
    </source>
</evidence>
<evidence type="ECO:0000259" key="4">
    <source>
        <dbReference type="Pfam" id="PF00724"/>
    </source>
</evidence>
<dbReference type="KEGG" id="scya:EJ357_04985"/>
<evidence type="ECO:0000313" key="6">
    <source>
        <dbReference type="Proteomes" id="UP000280298"/>
    </source>
</evidence>
<dbReference type="Proteomes" id="UP000280298">
    <property type="component" value="Chromosome"/>
</dbReference>
<feature type="domain" description="NADH:flavin oxidoreductase/NADH oxidase N-terminal" evidence="4">
    <location>
        <begin position="4"/>
        <end position="330"/>
    </location>
</feature>
<gene>
    <name evidence="5" type="ORF">EJ357_04985</name>
</gene>
<dbReference type="OrthoDB" id="3169239at2"/>
<dbReference type="Gene3D" id="3.20.20.70">
    <property type="entry name" value="Aldolase class I"/>
    <property type="match status" value="1"/>
</dbReference>
<dbReference type="EMBL" id="CP034539">
    <property type="protein sequence ID" value="AZQ32882.1"/>
    <property type="molecule type" value="Genomic_DNA"/>
</dbReference>
<dbReference type="Pfam" id="PF00724">
    <property type="entry name" value="Oxidored_FMN"/>
    <property type="match status" value="1"/>
</dbReference>
<dbReference type="GO" id="GO:0016628">
    <property type="term" value="F:oxidoreductase activity, acting on the CH-CH group of donors, NAD or NADP as acceptor"/>
    <property type="evidence" value="ECO:0007669"/>
    <property type="project" value="UniProtKB-ARBA"/>
</dbReference>
<dbReference type="RefSeq" id="WP_126389000.1">
    <property type="nucleotide sequence ID" value="NZ_CP034539.1"/>
</dbReference>
<reference evidence="5 6" key="1">
    <citation type="journal article" date="2019" name="Int. J. Syst. Evol. Microbiol.">
        <title>Streptomyces cyaneochromogenes sp. nov., a blue pigment-producing actinomycete from manganese-contaminated soil.</title>
        <authorList>
            <person name="Tang X."/>
            <person name="Zhao J."/>
            <person name="Li K."/>
            <person name="Chen Z."/>
            <person name="Sun Y."/>
            <person name="Gao J."/>
        </authorList>
    </citation>
    <scope>NUCLEOTIDE SEQUENCE [LARGE SCALE GENOMIC DNA]</scope>
    <source>
        <strain evidence="5 6">MK-45</strain>
    </source>
</reference>
<keyword evidence="3" id="KW-0560">Oxidoreductase</keyword>
<dbReference type="InterPro" id="IPR001155">
    <property type="entry name" value="OxRdtase_FMN_N"/>
</dbReference>
<proteinExistence type="inferred from homology"/>
<sequence>MTTLFTGYRLGELALPNRVVMAPMTRVRAAAGGLATPSMARYYAQRATAGLIVTEGVQPSLIGQSNPGTPGLYTDEQVAAWRPVTDAVHTNGGRIFAQIMHGGRVSHPDTTGLRPVGPSAVQAVGEVFTPNGPQPAPTPRALDTAEVPEHAQSYADAARRAVDAGFDGVELHGANGYLISQFLSSNANLRTDRYGGSVTNRIRFAVEAATATAEAIGAERTGIRLSPGGPFWGIEETDVAELYTALLTELSRLGLAYVHLEATTDEETLLGLRRTWPGTLVMNPVLPLGPKQTGRTDADHWLDLGADLISFGRAFLANPDLVERLRTGLPIAPADESTYFQGGDDGYLTYSSFQHSA</sequence>
<dbReference type="GO" id="GO:0005829">
    <property type="term" value="C:cytosol"/>
    <property type="evidence" value="ECO:0007669"/>
    <property type="project" value="UniProtKB-ARBA"/>
</dbReference>
<dbReference type="PANTHER" id="PTHR22893:SF91">
    <property type="entry name" value="NADPH DEHYDROGENASE 2-RELATED"/>
    <property type="match status" value="1"/>
</dbReference>
<dbReference type="PANTHER" id="PTHR22893">
    <property type="entry name" value="NADH OXIDOREDUCTASE-RELATED"/>
    <property type="match status" value="1"/>
</dbReference>
<comment type="similarity">
    <text evidence="2">Belongs to the NADH:flavin oxidoreductase/NADH oxidase family.</text>
</comment>
<keyword evidence="6" id="KW-1185">Reference proteome</keyword>
<dbReference type="AlphaFoldDB" id="A0A3S9M121"/>
<organism evidence="5 6">
    <name type="scientific">Streptomyces cyaneochromogenes</name>
    <dbReference type="NCBI Taxonomy" id="2496836"/>
    <lineage>
        <taxon>Bacteria</taxon>
        <taxon>Bacillati</taxon>
        <taxon>Actinomycetota</taxon>
        <taxon>Actinomycetes</taxon>
        <taxon>Kitasatosporales</taxon>
        <taxon>Streptomycetaceae</taxon>
        <taxon>Streptomyces</taxon>
    </lineage>
</organism>
<name>A0A3S9M121_9ACTN</name>
<accession>A0A3S9M121</accession>
<protein>
    <submittedName>
        <fullName evidence="5">Alkene reductase</fullName>
    </submittedName>
</protein>
<dbReference type="GO" id="GO:0010181">
    <property type="term" value="F:FMN binding"/>
    <property type="evidence" value="ECO:0007669"/>
    <property type="project" value="InterPro"/>
</dbReference>
<dbReference type="InterPro" id="IPR045247">
    <property type="entry name" value="Oye-like"/>
</dbReference>